<dbReference type="PANTHER" id="PTHR31900">
    <property type="entry name" value="F-BOX/RNI SUPERFAMILY PROTEIN-RELATED"/>
    <property type="match status" value="1"/>
</dbReference>
<reference evidence="1 2" key="1">
    <citation type="journal article" date="2018" name="Cell">
        <title>The Chara Genome: Secondary Complexity and Implications for Plant Terrestrialization.</title>
        <authorList>
            <person name="Nishiyama T."/>
            <person name="Sakayama H."/>
            <person name="Vries J.D."/>
            <person name="Buschmann H."/>
            <person name="Saint-Marcoux D."/>
            <person name="Ullrich K.K."/>
            <person name="Haas F.B."/>
            <person name="Vanderstraeten L."/>
            <person name="Becker D."/>
            <person name="Lang D."/>
            <person name="Vosolsobe S."/>
            <person name="Rombauts S."/>
            <person name="Wilhelmsson P.K.I."/>
            <person name="Janitza P."/>
            <person name="Kern R."/>
            <person name="Heyl A."/>
            <person name="Rumpler F."/>
            <person name="Villalobos L.I.A.C."/>
            <person name="Clay J.M."/>
            <person name="Skokan R."/>
            <person name="Toyoda A."/>
            <person name="Suzuki Y."/>
            <person name="Kagoshima H."/>
            <person name="Schijlen E."/>
            <person name="Tajeshwar N."/>
            <person name="Catarino B."/>
            <person name="Hetherington A.J."/>
            <person name="Saltykova A."/>
            <person name="Bonnot C."/>
            <person name="Breuninger H."/>
            <person name="Symeonidi A."/>
            <person name="Radhakrishnan G.V."/>
            <person name="Van Nieuwerburgh F."/>
            <person name="Deforce D."/>
            <person name="Chang C."/>
            <person name="Karol K.G."/>
            <person name="Hedrich R."/>
            <person name="Ulvskov P."/>
            <person name="Glockner G."/>
            <person name="Delwiche C.F."/>
            <person name="Petrasek J."/>
            <person name="Van de Peer Y."/>
            <person name="Friml J."/>
            <person name="Beilby M."/>
            <person name="Dolan L."/>
            <person name="Kohara Y."/>
            <person name="Sugano S."/>
            <person name="Fujiyama A."/>
            <person name="Delaux P.-M."/>
            <person name="Quint M."/>
            <person name="TheiBen G."/>
            <person name="Hagemann M."/>
            <person name="Harholt J."/>
            <person name="Dunand C."/>
            <person name="Zachgo S."/>
            <person name="Langdale J."/>
            <person name="Maumus F."/>
            <person name="Straeten D.V.D."/>
            <person name="Gould S.B."/>
            <person name="Rensing S.A."/>
        </authorList>
    </citation>
    <scope>NUCLEOTIDE SEQUENCE [LARGE SCALE GENOMIC DNA]</scope>
    <source>
        <strain evidence="1 2">S276</strain>
    </source>
</reference>
<sequence>METGSPKDYLSFLPEPILRYILEIASNGRTKRLLHYASVCTRFLQAVYRVPKLKIELNRWEINIRDSLVKPVLRTTDLQSLTIVCNSWKCLENVDALKLCLEHARESLTEFLFDVTTTREEGNVRGYSFEIMDYALANCRRLKTLRLNPWMNVGVQDLAVFASYHRPLMLLEHLVMGNAQLDADDGDLGPLLQLFPRLRSLTIDVHRLTTQVIVRSSSLKTVVISPCLNRDHYRPAHRTVGEVIIDAPRLEHMTLRHVSRFTLLEGTCPREVILDNSVRGLNLSPDVLWKPVDMAILATLSGKPSGKSPCTGACVNDMTNLLVMHRSRLRRLGIDVQVERDARPTEARLFLDAFLRPFPTLTSLEIRGEVIPWLQDYVGECGLTKAFLQAPQLEELKIWVKYCSPRTVQLIRSFLGNCRNVKTLTVMLFRFPVKCAPAWGFLTEWVTLEKEQIDDSEHLLCGGEDVSGVRNATGERSGGGGGVFFVACSRLHCYGKLLMAYRLHPHRRCVPHRRQLLLISVHDL</sequence>
<comment type="caution">
    <text evidence="1">The sequence shown here is derived from an EMBL/GenBank/DDBJ whole genome shotgun (WGS) entry which is preliminary data.</text>
</comment>
<organism evidence="1 2">
    <name type="scientific">Chara braunii</name>
    <name type="common">Braun's stonewort</name>
    <dbReference type="NCBI Taxonomy" id="69332"/>
    <lineage>
        <taxon>Eukaryota</taxon>
        <taxon>Viridiplantae</taxon>
        <taxon>Streptophyta</taxon>
        <taxon>Charophyceae</taxon>
        <taxon>Charales</taxon>
        <taxon>Characeae</taxon>
        <taxon>Chara</taxon>
    </lineage>
</organism>
<accession>A0A388JVJ0</accession>
<dbReference type="Gene3D" id="3.80.10.10">
    <property type="entry name" value="Ribonuclease Inhibitor"/>
    <property type="match status" value="1"/>
</dbReference>
<dbReference type="PANTHER" id="PTHR31900:SF27">
    <property type="entry name" value="FBD DOMAIN-CONTAINING PROTEIN"/>
    <property type="match status" value="1"/>
</dbReference>
<protein>
    <recommendedName>
        <fullName evidence="3">F-box domain-containing protein</fullName>
    </recommendedName>
</protein>
<evidence type="ECO:0008006" key="3">
    <source>
        <dbReference type="Google" id="ProtNLM"/>
    </source>
</evidence>
<evidence type="ECO:0000313" key="2">
    <source>
        <dbReference type="Proteomes" id="UP000265515"/>
    </source>
</evidence>
<proteinExistence type="predicted"/>
<gene>
    <name evidence="1" type="ORF">CBR_g23733</name>
</gene>
<dbReference type="SUPFAM" id="SSF52047">
    <property type="entry name" value="RNI-like"/>
    <property type="match status" value="1"/>
</dbReference>
<dbReference type="Gramene" id="GBG61773">
    <property type="protein sequence ID" value="GBG61773"/>
    <property type="gene ID" value="CBR_g23733"/>
</dbReference>
<dbReference type="InterPro" id="IPR050232">
    <property type="entry name" value="FBL13/AtMIF1-like"/>
</dbReference>
<dbReference type="Proteomes" id="UP000265515">
    <property type="component" value="Unassembled WGS sequence"/>
</dbReference>
<evidence type="ECO:0000313" key="1">
    <source>
        <dbReference type="EMBL" id="GBG61773.1"/>
    </source>
</evidence>
<keyword evidence="2" id="KW-1185">Reference proteome</keyword>
<dbReference type="AlphaFoldDB" id="A0A388JVJ0"/>
<dbReference type="InterPro" id="IPR032675">
    <property type="entry name" value="LRR_dom_sf"/>
</dbReference>
<dbReference type="EMBL" id="BFEA01000023">
    <property type="protein sequence ID" value="GBG61773.1"/>
    <property type="molecule type" value="Genomic_DNA"/>
</dbReference>
<name>A0A388JVJ0_CHABU</name>